<dbReference type="InterPro" id="IPR045324">
    <property type="entry name" value="Small_multidrug_res"/>
</dbReference>
<feature type="transmembrane region" description="Helical" evidence="9">
    <location>
        <begin position="84"/>
        <end position="103"/>
    </location>
</feature>
<comment type="subcellular location">
    <subcellularLocation>
        <location evidence="1 8">Cell membrane</location>
        <topology evidence="1 8">Multi-pass membrane protein</topology>
    </subcellularLocation>
</comment>
<dbReference type="AlphaFoldDB" id="A0A2R8BRJ2"/>
<evidence type="ECO:0000256" key="1">
    <source>
        <dbReference type="ARBA" id="ARBA00004651"/>
    </source>
</evidence>
<dbReference type="PANTHER" id="PTHR30561">
    <property type="entry name" value="SMR FAMILY PROTON-DEPENDENT DRUG EFFLUX TRANSPORTER SUGE"/>
    <property type="match status" value="1"/>
</dbReference>
<evidence type="ECO:0000313" key="11">
    <source>
        <dbReference type="Proteomes" id="UP000244912"/>
    </source>
</evidence>
<evidence type="ECO:0000256" key="2">
    <source>
        <dbReference type="ARBA" id="ARBA00022448"/>
    </source>
</evidence>
<dbReference type="FunFam" id="1.10.3730.20:FF:000001">
    <property type="entry name" value="Quaternary ammonium compound resistance transporter SugE"/>
    <property type="match status" value="1"/>
</dbReference>
<keyword evidence="4 8" id="KW-0812">Transmembrane</keyword>
<dbReference type="PANTHER" id="PTHR30561:SF1">
    <property type="entry name" value="MULTIDRUG TRANSPORTER EMRE"/>
    <property type="match status" value="1"/>
</dbReference>
<dbReference type="GO" id="GO:0015199">
    <property type="term" value="F:amino-acid betaine transmembrane transporter activity"/>
    <property type="evidence" value="ECO:0007669"/>
    <property type="project" value="TreeGrafter"/>
</dbReference>
<name>A0A2R8BRJ2_9RHOB</name>
<keyword evidence="3" id="KW-1003">Cell membrane</keyword>
<proteinExistence type="inferred from homology"/>
<evidence type="ECO:0000256" key="5">
    <source>
        <dbReference type="ARBA" id="ARBA00022989"/>
    </source>
</evidence>
<dbReference type="OrthoDB" id="9808638at2"/>
<evidence type="ECO:0000256" key="7">
    <source>
        <dbReference type="ARBA" id="ARBA00038032"/>
    </source>
</evidence>
<dbReference type="InterPro" id="IPR037185">
    <property type="entry name" value="EmrE-like"/>
</dbReference>
<dbReference type="EMBL" id="ONZF01000001">
    <property type="protein sequence ID" value="SPJ22741.1"/>
    <property type="molecule type" value="Genomic_DNA"/>
</dbReference>
<evidence type="ECO:0000313" key="10">
    <source>
        <dbReference type="EMBL" id="SPJ22741.1"/>
    </source>
</evidence>
<evidence type="ECO:0000256" key="8">
    <source>
        <dbReference type="RuleBase" id="RU003942"/>
    </source>
</evidence>
<comment type="similarity">
    <text evidence="7 8">Belongs to the drug/metabolite transporter (DMT) superfamily. Small multidrug resistance (SMR) (TC 2.A.7.1) family.</text>
</comment>
<evidence type="ECO:0000256" key="3">
    <source>
        <dbReference type="ARBA" id="ARBA00022475"/>
    </source>
</evidence>
<dbReference type="GO" id="GO:0015297">
    <property type="term" value="F:antiporter activity"/>
    <property type="evidence" value="ECO:0007669"/>
    <property type="project" value="TreeGrafter"/>
</dbReference>
<dbReference type="Proteomes" id="UP000244912">
    <property type="component" value="Unassembled WGS sequence"/>
</dbReference>
<dbReference type="GO" id="GO:0031460">
    <property type="term" value="P:glycine betaine transport"/>
    <property type="evidence" value="ECO:0007669"/>
    <property type="project" value="TreeGrafter"/>
</dbReference>
<sequence>MAWLYLVLAVAAETVGTSALQASQQFTRPLPSVLVVLGYGVAFWFLSLTLRTIPVGVAYAVWSGLGIVFIGAIGWIVFRQPLDLPAILGMALILSGILVIQLFSGATPH</sequence>
<dbReference type="Pfam" id="PF00893">
    <property type="entry name" value="Multi_Drug_Res"/>
    <property type="match status" value="1"/>
</dbReference>
<accession>A0A2R8BRJ2</accession>
<reference evidence="10 11" key="1">
    <citation type="submission" date="2018-03" db="EMBL/GenBank/DDBJ databases">
        <authorList>
            <person name="Keele B.F."/>
        </authorList>
    </citation>
    <scope>NUCLEOTIDE SEQUENCE [LARGE SCALE GENOMIC DNA]</scope>
    <source>
        <strain evidence="10 11">CECT 8504</strain>
    </source>
</reference>
<protein>
    <submittedName>
        <fullName evidence="10">Multidrug transporter EmrE</fullName>
    </submittedName>
</protein>
<dbReference type="SUPFAM" id="SSF103481">
    <property type="entry name" value="Multidrug resistance efflux transporter EmrE"/>
    <property type="match status" value="1"/>
</dbReference>
<dbReference type="GO" id="GO:0005886">
    <property type="term" value="C:plasma membrane"/>
    <property type="evidence" value="ECO:0007669"/>
    <property type="project" value="UniProtKB-SubCell"/>
</dbReference>
<dbReference type="InterPro" id="IPR000390">
    <property type="entry name" value="Small_drug/metabolite_transptr"/>
</dbReference>
<evidence type="ECO:0000256" key="9">
    <source>
        <dbReference type="SAM" id="Phobius"/>
    </source>
</evidence>
<keyword evidence="2" id="KW-0813">Transport</keyword>
<dbReference type="GO" id="GO:1990961">
    <property type="term" value="P:xenobiotic detoxification by transmembrane export across the plasma membrane"/>
    <property type="evidence" value="ECO:0007669"/>
    <property type="project" value="UniProtKB-ARBA"/>
</dbReference>
<evidence type="ECO:0000256" key="4">
    <source>
        <dbReference type="ARBA" id="ARBA00022692"/>
    </source>
</evidence>
<feature type="transmembrane region" description="Helical" evidence="9">
    <location>
        <begin position="32"/>
        <end position="50"/>
    </location>
</feature>
<dbReference type="Gene3D" id="1.10.3730.20">
    <property type="match status" value="1"/>
</dbReference>
<evidence type="ECO:0000256" key="6">
    <source>
        <dbReference type="ARBA" id="ARBA00023136"/>
    </source>
</evidence>
<dbReference type="GO" id="GO:0015220">
    <property type="term" value="F:choline transmembrane transporter activity"/>
    <property type="evidence" value="ECO:0007669"/>
    <property type="project" value="TreeGrafter"/>
</dbReference>
<keyword evidence="6 9" id="KW-0472">Membrane</keyword>
<dbReference type="RefSeq" id="WP_108892590.1">
    <property type="nucleotide sequence ID" value="NZ_ONZF01000001.1"/>
</dbReference>
<gene>
    <name evidence="10" type="primary">emrE</name>
    <name evidence="10" type="ORF">PAA8504_00539</name>
</gene>
<organism evidence="10 11">
    <name type="scientific">Palleronia abyssalis</name>
    <dbReference type="NCBI Taxonomy" id="1501240"/>
    <lineage>
        <taxon>Bacteria</taxon>
        <taxon>Pseudomonadati</taxon>
        <taxon>Pseudomonadota</taxon>
        <taxon>Alphaproteobacteria</taxon>
        <taxon>Rhodobacterales</taxon>
        <taxon>Roseobacteraceae</taxon>
        <taxon>Palleronia</taxon>
    </lineage>
</organism>
<keyword evidence="11" id="KW-1185">Reference proteome</keyword>
<keyword evidence="5 9" id="KW-1133">Transmembrane helix</keyword>
<feature type="transmembrane region" description="Helical" evidence="9">
    <location>
        <begin position="57"/>
        <end position="78"/>
    </location>
</feature>